<dbReference type="STRING" id="927665.HMPREF1535_03510"/>
<dbReference type="HOGENOM" id="CLU_038681_0_0_10"/>
<dbReference type="PATRIC" id="fig|927665.4.peg.3609"/>
<evidence type="ECO:0000256" key="1">
    <source>
        <dbReference type="SAM" id="MobiDB-lite"/>
    </source>
</evidence>
<dbReference type="EMBL" id="AQHV01000015">
    <property type="protein sequence ID" value="KKB53284.1"/>
    <property type="molecule type" value="Genomic_DNA"/>
</dbReference>
<protein>
    <recommendedName>
        <fullName evidence="4">ParB/Sulfiredoxin domain-containing protein</fullName>
    </recommendedName>
</protein>
<accession>A0A0F5J667</accession>
<evidence type="ECO:0000313" key="2">
    <source>
        <dbReference type="EMBL" id="KKB53284.1"/>
    </source>
</evidence>
<evidence type="ECO:0000313" key="3">
    <source>
        <dbReference type="Proteomes" id="UP000033047"/>
    </source>
</evidence>
<dbReference type="AlphaFoldDB" id="A0A0F5J667"/>
<proteinExistence type="predicted"/>
<dbReference type="Proteomes" id="UP000033047">
    <property type="component" value="Unassembled WGS sequence"/>
</dbReference>
<reference evidence="2 3" key="1">
    <citation type="submission" date="2013-04" db="EMBL/GenBank/DDBJ databases">
        <title>The Genome Sequence of Parabacteroides goldsteinii DSM 19448.</title>
        <authorList>
            <consortium name="The Broad Institute Genomics Platform"/>
            <person name="Earl A."/>
            <person name="Ward D."/>
            <person name="Feldgarden M."/>
            <person name="Gevers D."/>
            <person name="Martens E."/>
            <person name="Sakamoto M."/>
            <person name="Benno Y."/>
            <person name="Song Y."/>
            <person name="Liu C."/>
            <person name="Lee J."/>
            <person name="Bolanos M."/>
            <person name="Vaisanen M.L."/>
            <person name="Finegold S.M."/>
            <person name="Walker B."/>
            <person name="Young S."/>
            <person name="Zeng Q."/>
            <person name="Gargeya S."/>
            <person name="Fitzgerald M."/>
            <person name="Haas B."/>
            <person name="Abouelleil A."/>
            <person name="Allen A.W."/>
            <person name="Alvarado L."/>
            <person name="Arachchi H.M."/>
            <person name="Berlin A.M."/>
            <person name="Chapman S.B."/>
            <person name="Gainer-Dewar J."/>
            <person name="Goldberg J."/>
            <person name="Griggs A."/>
            <person name="Gujja S."/>
            <person name="Hansen M."/>
            <person name="Howarth C."/>
            <person name="Imamovic A."/>
            <person name="Ireland A."/>
            <person name="Larimer J."/>
            <person name="McCowan C."/>
            <person name="Murphy C."/>
            <person name="Pearson M."/>
            <person name="Poon T.W."/>
            <person name="Priest M."/>
            <person name="Roberts A."/>
            <person name="Saif S."/>
            <person name="Shea T."/>
            <person name="Sisk P."/>
            <person name="Sykes S."/>
            <person name="Wortman J."/>
            <person name="Nusbaum C."/>
            <person name="Birren B."/>
        </authorList>
    </citation>
    <scope>NUCLEOTIDE SEQUENCE [LARGE SCALE GENOMIC DNA]</scope>
    <source>
        <strain evidence="2 3">DSM 19448</strain>
    </source>
</reference>
<comment type="caution">
    <text evidence="2">The sequence shown here is derived from an EMBL/GenBank/DDBJ whole genome shotgun (WGS) entry which is preliminary data.</text>
</comment>
<feature type="compositionally biased region" description="Basic and acidic residues" evidence="1">
    <location>
        <begin position="298"/>
        <end position="319"/>
    </location>
</feature>
<dbReference type="RefSeq" id="WP_046146940.1">
    <property type="nucleotide sequence ID" value="NZ_KQ033913.1"/>
</dbReference>
<name>A0A0F5J667_9BACT</name>
<gene>
    <name evidence="2" type="ORF">HMPREF1535_03510</name>
</gene>
<feature type="region of interest" description="Disordered" evidence="1">
    <location>
        <begin position="296"/>
        <end position="326"/>
    </location>
</feature>
<organism evidence="2 3">
    <name type="scientific">Parabacteroides goldsteinii DSM 19448 = WAL 12034</name>
    <dbReference type="NCBI Taxonomy" id="927665"/>
    <lineage>
        <taxon>Bacteria</taxon>
        <taxon>Pseudomonadati</taxon>
        <taxon>Bacteroidota</taxon>
        <taxon>Bacteroidia</taxon>
        <taxon>Bacteroidales</taxon>
        <taxon>Tannerellaceae</taxon>
        <taxon>Parabacteroides</taxon>
    </lineage>
</organism>
<sequence length="521" mass="61079">MYIDYSIWETYEYKVSTLQLDLNNPRIRYMEDSLNQTQVLKILLEKEKVYELAKKISEEGYFVGEEPIICIENGKKVVLEGNRRVASLKLLQNPKKYLSAAKAKILLQNIIKNNIPIDDYKIRCFIAPNRLLANPIIYERHKGDAVQKWKTGNQYSFIAEMYGKDGLSIEDICTVLNETRAKILKPLKAYNLFLEGKEILEKEEGLFIDVTNFDITNLERFYALDEVKLFLGIDFDNNNGELIIKLPQEEFEKRIIVTFKSLLDAERFSREYNTTEDLKSLLEKLKKEPNIDLSVVPENEKNKSRSSENRKDLEDEKNKTNTRKKKTNKNGYLNFIIPRDREIIFDNEKLDALFGELKALPIDKKYSFAVLLRAYLEQSLYFFLKENKLLGELSVKIGEESKKASQKKVSNLIKYIKDIHHIKDDIDMDICMNILKFSMDKEFVDTSLKGMLDFVLKNKIVNEIDPNTYKNLKDYIERIKMGLDLAIHNLETIVDPEHNKRAWKHLEPLFMYLSENINNKD</sequence>
<evidence type="ECO:0008006" key="4">
    <source>
        <dbReference type="Google" id="ProtNLM"/>
    </source>
</evidence>